<evidence type="ECO:0000256" key="6">
    <source>
        <dbReference type="ARBA" id="ARBA00049348"/>
    </source>
</evidence>
<dbReference type="Pfam" id="PF01035">
    <property type="entry name" value="DNA_binding_1"/>
    <property type="match status" value="1"/>
</dbReference>
<evidence type="ECO:0000259" key="7">
    <source>
        <dbReference type="Pfam" id="PF01035"/>
    </source>
</evidence>
<organism evidence="8 9">
    <name type="scientific">Rubrivirga marina</name>
    <dbReference type="NCBI Taxonomy" id="1196024"/>
    <lineage>
        <taxon>Bacteria</taxon>
        <taxon>Pseudomonadati</taxon>
        <taxon>Rhodothermota</taxon>
        <taxon>Rhodothermia</taxon>
        <taxon>Rhodothermales</taxon>
        <taxon>Rubricoccaceae</taxon>
        <taxon>Rubrivirga</taxon>
    </lineage>
</organism>
<accession>A0A271J2N7</accession>
<dbReference type="RefSeq" id="WP_095510655.1">
    <property type="nucleotide sequence ID" value="NZ_MQWD01000001.1"/>
</dbReference>
<protein>
    <recommendedName>
        <fullName evidence="7">Methylated-DNA-[protein]-cysteine S-methyltransferase DNA binding domain-containing protein</fullName>
    </recommendedName>
</protein>
<evidence type="ECO:0000256" key="4">
    <source>
        <dbReference type="ARBA" id="ARBA00022763"/>
    </source>
</evidence>
<comment type="catalytic activity">
    <reaction evidence="6">
        <text>a 6-O-methyl-2'-deoxyguanosine in DNA + L-cysteinyl-[protein] = S-methyl-L-cysteinyl-[protein] + a 2'-deoxyguanosine in DNA</text>
        <dbReference type="Rhea" id="RHEA:24000"/>
        <dbReference type="Rhea" id="RHEA-COMP:10131"/>
        <dbReference type="Rhea" id="RHEA-COMP:10132"/>
        <dbReference type="Rhea" id="RHEA-COMP:11367"/>
        <dbReference type="Rhea" id="RHEA-COMP:11368"/>
        <dbReference type="ChEBI" id="CHEBI:29950"/>
        <dbReference type="ChEBI" id="CHEBI:82612"/>
        <dbReference type="ChEBI" id="CHEBI:85445"/>
        <dbReference type="ChEBI" id="CHEBI:85448"/>
        <dbReference type="EC" id="2.1.1.63"/>
    </reaction>
</comment>
<keyword evidence="4" id="KW-0227">DNA damage</keyword>
<dbReference type="GO" id="GO:0006281">
    <property type="term" value="P:DNA repair"/>
    <property type="evidence" value="ECO:0007669"/>
    <property type="project" value="UniProtKB-KW"/>
</dbReference>
<comment type="caution">
    <text evidence="8">The sequence shown here is derived from an EMBL/GenBank/DDBJ whole genome shotgun (WGS) entry which is preliminary data.</text>
</comment>
<dbReference type="Gene3D" id="1.10.10.10">
    <property type="entry name" value="Winged helix-like DNA-binding domain superfamily/Winged helix DNA-binding domain"/>
    <property type="match status" value="1"/>
</dbReference>
<dbReference type="PANTHER" id="PTHR42942">
    <property type="entry name" value="6-O-METHYLGUANINE DNA METHYLTRANSFERASE"/>
    <property type="match status" value="1"/>
</dbReference>
<dbReference type="OrthoDB" id="9132167at2"/>
<evidence type="ECO:0000313" key="9">
    <source>
        <dbReference type="Proteomes" id="UP000216339"/>
    </source>
</evidence>
<dbReference type="SUPFAM" id="SSF46767">
    <property type="entry name" value="Methylated DNA-protein cysteine methyltransferase, C-terminal domain"/>
    <property type="match status" value="1"/>
</dbReference>
<dbReference type="NCBIfam" id="TIGR00589">
    <property type="entry name" value="ogt"/>
    <property type="match status" value="1"/>
</dbReference>
<gene>
    <name evidence="8" type="ORF">BSZ37_11370</name>
</gene>
<keyword evidence="2" id="KW-0489">Methyltransferase</keyword>
<dbReference type="EMBL" id="MQWD01000001">
    <property type="protein sequence ID" value="PAP76989.1"/>
    <property type="molecule type" value="Genomic_DNA"/>
</dbReference>
<dbReference type="GO" id="GO:0032259">
    <property type="term" value="P:methylation"/>
    <property type="evidence" value="ECO:0007669"/>
    <property type="project" value="UniProtKB-KW"/>
</dbReference>
<dbReference type="InterPro" id="IPR036388">
    <property type="entry name" value="WH-like_DNA-bd_sf"/>
</dbReference>
<feature type="domain" description="Methylated-DNA-[protein]-cysteine S-methyltransferase DNA binding" evidence="7">
    <location>
        <begin position="6"/>
        <end position="92"/>
    </location>
</feature>
<keyword evidence="5" id="KW-0234">DNA repair</keyword>
<dbReference type="Proteomes" id="UP000216339">
    <property type="component" value="Unassembled WGS sequence"/>
</dbReference>
<dbReference type="InterPro" id="IPR036217">
    <property type="entry name" value="MethylDNA_cys_MeTrfase_DNAb"/>
</dbReference>
<comment type="catalytic activity">
    <reaction evidence="1">
        <text>a 4-O-methyl-thymidine in DNA + L-cysteinyl-[protein] = a thymidine in DNA + S-methyl-L-cysteinyl-[protein]</text>
        <dbReference type="Rhea" id="RHEA:53428"/>
        <dbReference type="Rhea" id="RHEA-COMP:10131"/>
        <dbReference type="Rhea" id="RHEA-COMP:10132"/>
        <dbReference type="Rhea" id="RHEA-COMP:13555"/>
        <dbReference type="Rhea" id="RHEA-COMP:13556"/>
        <dbReference type="ChEBI" id="CHEBI:29950"/>
        <dbReference type="ChEBI" id="CHEBI:82612"/>
        <dbReference type="ChEBI" id="CHEBI:137386"/>
        <dbReference type="ChEBI" id="CHEBI:137387"/>
        <dbReference type="EC" id="2.1.1.63"/>
    </reaction>
</comment>
<dbReference type="CDD" id="cd06445">
    <property type="entry name" value="ATase"/>
    <property type="match status" value="1"/>
</dbReference>
<dbReference type="InterPro" id="IPR014048">
    <property type="entry name" value="MethylDNA_cys_MeTrfase_DNA-bd"/>
</dbReference>
<dbReference type="PANTHER" id="PTHR42942:SF1">
    <property type="entry name" value="ALKYLTRANSFERASE-LIKE PROTEIN 1"/>
    <property type="match status" value="1"/>
</dbReference>
<dbReference type="AlphaFoldDB" id="A0A271J2N7"/>
<evidence type="ECO:0000256" key="5">
    <source>
        <dbReference type="ARBA" id="ARBA00023204"/>
    </source>
</evidence>
<name>A0A271J2N7_9BACT</name>
<proteinExistence type="predicted"/>
<dbReference type="GO" id="GO:0003908">
    <property type="term" value="F:methylated-DNA-[protein]-cysteine S-methyltransferase activity"/>
    <property type="evidence" value="ECO:0007669"/>
    <property type="project" value="UniProtKB-EC"/>
</dbReference>
<reference evidence="8 9" key="1">
    <citation type="submission" date="2016-11" db="EMBL/GenBank/DDBJ databases">
        <title>Study of marine rhodopsin-containing bacteria.</title>
        <authorList>
            <person name="Yoshizawa S."/>
            <person name="Kumagai Y."/>
            <person name="Kogure K."/>
        </authorList>
    </citation>
    <scope>NUCLEOTIDE SEQUENCE [LARGE SCALE GENOMIC DNA]</scope>
    <source>
        <strain evidence="8 9">SAORIC-28</strain>
    </source>
</reference>
<dbReference type="PROSITE" id="PS00374">
    <property type="entry name" value="MGMT"/>
    <property type="match status" value="1"/>
</dbReference>
<evidence type="ECO:0000256" key="2">
    <source>
        <dbReference type="ARBA" id="ARBA00022603"/>
    </source>
</evidence>
<dbReference type="InterPro" id="IPR001497">
    <property type="entry name" value="MethylDNA_cys_MeTrfase_AS"/>
</dbReference>
<evidence type="ECO:0000256" key="1">
    <source>
        <dbReference type="ARBA" id="ARBA00001286"/>
    </source>
</evidence>
<dbReference type="InterPro" id="IPR052520">
    <property type="entry name" value="ATL_DNA_repair"/>
</dbReference>
<keyword evidence="3" id="KW-0808">Transferase</keyword>
<sequence length="120" mass="13212">MADESDFFARVYDVVARIPPGRVTTYGVIARALDAPRASRGVGWALRAVAATEASPLAVPCHRVVNREGRLTGRRHFATPTAMEERLRAEGVAFVAPDRVDLAAHLWDPGRPRDEAPQRR</sequence>
<evidence type="ECO:0000313" key="8">
    <source>
        <dbReference type="EMBL" id="PAP76989.1"/>
    </source>
</evidence>
<keyword evidence="9" id="KW-1185">Reference proteome</keyword>
<evidence type="ECO:0000256" key="3">
    <source>
        <dbReference type="ARBA" id="ARBA00022679"/>
    </source>
</evidence>